<dbReference type="InterPro" id="IPR036426">
    <property type="entry name" value="Bulb-type_lectin_dom_sf"/>
</dbReference>
<dbReference type="Pfam" id="PF21962">
    <property type="entry name" value="DUF6924"/>
    <property type="match status" value="1"/>
</dbReference>
<accession>A0ABW5G0Z7</accession>
<dbReference type="EMBL" id="JBHUKR010000011">
    <property type="protein sequence ID" value="MFD2419402.1"/>
    <property type="molecule type" value="Genomic_DNA"/>
</dbReference>
<evidence type="ECO:0000259" key="1">
    <source>
        <dbReference type="Pfam" id="PF21962"/>
    </source>
</evidence>
<dbReference type="Gene3D" id="2.90.10.10">
    <property type="entry name" value="Bulb-type lectin domain"/>
    <property type="match status" value="1"/>
</dbReference>
<proteinExistence type="predicted"/>
<name>A0ABW5G0Z7_9PSEU</name>
<organism evidence="2 3">
    <name type="scientific">Amycolatopsis pigmentata</name>
    <dbReference type="NCBI Taxonomy" id="450801"/>
    <lineage>
        <taxon>Bacteria</taxon>
        <taxon>Bacillati</taxon>
        <taxon>Actinomycetota</taxon>
        <taxon>Actinomycetes</taxon>
        <taxon>Pseudonocardiales</taxon>
        <taxon>Pseudonocardiaceae</taxon>
        <taxon>Amycolatopsis</taxon>
    </lineage>
</organism>
<dbReference type="RefSeq" id="WP_378267393.1">
    <property type="nucleotide sequence ID" value="NZ_JBHUKR010000011.1"/>
</dbReference>
<comment type="caution">
    <text evidence="2">The sequence shown here is derived from an EMBL/GenBank/DDBJ whole genome shotgun (WGS) entry which is preliminary data.</text>
</comment>
<evidence type="ECO:0000313" key="2">
    <source>
        <dbReference type="EMBL" id="MFD2419402.1"/>
    </source>
</evidence>
<gene>
    <name evidence="2" type="ORF">ACFSXZ_24015</name>
</gene>
<protein>
    <submittedName>
        <fullName evidence="2">DUF6924 domain-containing protein</fullName>
    </submittedName>
</protein>
<sequence length="337" mass="37797">MRRPVIDRTDHDDSDALVVRVDYSDDDAWRTVVELLNQPWNGDPEIPASNRFVNNHAYAGASPDEVLAAVGEEGPPLLAVFVADEATMRGEHPVLAISTLTREDCEHDEEFAEAMEFGREFRLAPTAITEMTCNLALGNMGFEEFAAQAAEEPGRVFRGFTADRPAGTVPRTPWDGWDRPCDRTRLRRGQTFRDASLISPNGRYEFVSSNGTFSLRENGEAVWLDAPSHAAGMGLFLDPEGELQLRTDRGHGYPMIPNFDHMRGKRVRWPRDADGRRAPARNAEALLVRDNGDIDLVDNEDRTLWSFETAQHVRLLRELRALSIKKAPVPSHPSRPE</sequence>
<evidence type="ECO:0000313" key="3">
    <source>
        <dbReference type="Proteomes" id="UP001597417"/>
    </source>
</evidence>
<dbReference type="Proteomes" id="UP001597417">
    <property type="component" value="Unassembled WGS sequence"/>
</dbReference>
<keyword evidence="3" id="KW-1185">Reference proteome</keyword>
<reference evidence="3" key="1">
    <citation type="journal article" date="2019" name="Int. J. Syst. Evol. Microbiol.">
        <title>The Global Catalogue of Microorganisms (GCM) 10K type strain sequencing project: providing services to taxonomists for standard genome sequencing and annotation.</title>
        <authorList>
            <consortium name="The Broad Institute Genomics Platform"/>
            <consortium name="The Broad Institute Genome Sequencing Center for Infectious Disease"/>
            <person name="Wu L."/>
            <person name="Ma J."/>
        </authorList>
    </citation>
    <scope>NUCLEOTIDE SEQUENCE [LARGE SCALE GENOMIC DNA]</scope>
    <source>
        <strain evidence="3">CGMCC 4.7645</strain>
    </source>
</reference>
<dbReference type="InterPro" id="IPR053832">
    <property type="entry name" value="DUF6924"/>
</dbReference>
<feature type="domain" description="DUF6924" evidence="1">
    <location>
        <begin position="16"/>
        <end position="160"/>
    </location>
</feature>